<keyword evidence="3" id="KW-1185">Reference proteome</keyword>
<dbReference type="EMBL" id="BMAW01100626">
    <property type="protein sequence ID" value="GFS96020.1"/>
    <property type="molecule type" value="Genomic_DNA"/>
</dbReference>
<sequence>MGPIVGSGSFIQFLQRKPSIPRRFVMIRSRIVPVVQQGKDRASTYPFVFGDGLCPGRVTFYKMKPPEVPTSAFQRFQRWFSVVYRLKEQRAIQTSVMHEEQRRLLSVIGLRRQLCPSYQRDVAKWIQPKAVWRTSPELRGQLMHHAATVCTRRPEAAPEGSPDKAAPSVFAEQSLSAR</sequence>
<comment type="caution">
    <text evidence="2">The sequence shown here is derived from an EMBL/GenBank/DDBJ whole genome shotgun (WGS) entry which is preliminary data.</text>
</comment>
<proteinExistence type="predicted"/>
<feature type="region of interest" description="Disordered" evidence="1">
    <location>
        <begin position="152"/>
        <end position="178"/>
    </location>
</feature>
<evidence type="ECO:0000313" key="2">
    <source>
        <dbReference type="EMBL" id="GFS96020.1"/>
    </source>
</evidence>
<evidence type="ECO:0000313" key="3">
    <source>
        <dbReference type="Proteomes" id="UP000887013"/>
    </source>
</evidence>
<name>A0A8X6TDB6_NEPPI</name>
<reference evidence="2" key="1">
    <citation type="submission" date="2020-08" db="EMBL/GenBank/DDBJ databases">
        <title>Multicomponent nature underlies the extraordinary mechanical properties of spider dragline silk.</title>
        <authorList>
            <person name="Kono N."/>
            <person name="Nakamura H."/>
            <person name="Mori M."/>
            <person name="Yoshida Y."/>
            <person name="Ohtoshi R."/>
            <person name="Malay A.D."/>
            <person name="Moran D.A.P."/>
            <person name="Tomita M."/>
            <person name="Numata K."/>
            <person name="Arakawa K."/>
        </authorList>
    </citation>
    <scope>NUCLEOTIDE SEQUENCE</scope>
</reference>
<evidence type="ECO:0000256" key="1">
    <source>
        <dbReference type="SAM" id="MobiDB-lite"/>
    </source>
</evidence>
<protein>
    <submittedName>
        <fullName evidence="2">Uncharacterized protein</fullName>
    </submittedName>
</protein>
<accession>A0A8X6TDB6</accession>
<gene>
    <name evidence="2" type="ORF">NPIL_459411</name>
</gene>
<organism evidence="2 3">
    <name type="scientific">Nephila pilipes</name>
    <name type="common">Giant wood spider</name>
    <name type="synonym">Nephila maculata</name>
    <dbReference type="NCBI Taxonomy" id="299642"/>
    <lineage>
        <taxon>Eukaryota</taxon>
        <taxon>Metazoa</taxon>
        <taxon>Ecdysozoa</taxon>
        <taxon>Arthropoda</taxon>
        <taxon>Chelicerata</taxon>
        <taxon>Arachnida</taxon>
        <taxon>Araneae</taxon>
        <taxon>Araneomorphae</taxon>
        <taxon>Entelegynae</taxon>
        <taxon>Araneoidea</taxon>
        <taxon>Nephilidae</taxon>
        <taxon>Nephila</taxon>
    </lineage>
</organism>
<dbReference type="AlphaFoldDB" id="A0A8X6TDB6"/>
<dbReference type="Proteomes" id="UP000887013">
    <property type="component" value="Unassembled WGS sequence"/>
</dbReference>